<name>A0A381RBF1_9ZZZZ</name>
<dbReference type="InterPro" id="IPR004360">
    <property type="entry name" value="Glyas_Fos-R_dOase_dom"/>
</dbReference>
<sequence>MLINSLDHCAIRTTKLQETRDFFVDILGLEDGERPDFPFPGAWLYTDSTAVIHLIGVDPDDPSGLQRYVGGEISTEALQGSGAFDHIAFRANDPSVLTERLKQADYEYRERQVPNMNLFQIFVEDPNGITIELNYWGENESAT</sequence>
<dbReference type="PROSITE" id="PS51819">
    <property type="entry name" value="VOC"/>
    <property type="match status" value="1"/>
</dbReference>
<dbReference type="PANTHER" id="PTHR46142">
    <property type="match status" value="1"/>
</dbReference>
<dbReference type="SUPFAM" id="SSF54593">
    <property type="entry name" value="Glyoxalase/Bleomycin resistance protein/Dihydroxybiphenyl dioxygenase"/>
    <property type="match status" value="1"/>
</dbReference>
<proteinExistence type="predicted"/>
<feature type="domain" description="VOC" evidence="1">
    <location>
        <begin position="5"/>
        <end position="136"/>
    </location>
</feature>
<dbReference type="AlphaFoldDB" id="A0A381RBF1"/>
<dbReference type="InterPro" id="IPR037523">
    <property type="entry name" value="VOC_core"/>
</dbReference>
<reference evidence="2" key="1">
    <citation type="submission" date="2018-05" db="EMBL/GenBank/DDBJ databases">
        <authorList>
            <person name="Lanie J.A."/>
            <person name="Ng W.-L."/>
            <person name="Kazmierczak K.M."/>
            <person name="Andrzejewski T.M."/>
            <person name="Davidsen T.M."/>
            <person name="Wayne K.J."/>
            <person name="Tettelin H."/>
            <person name="Glass J.I."/>
            <person name="Rusch D."/>
            <person name="Podicherti R."/>
            <person name="Tsui H.-C.T."/>
            <person name="Winkler M.E."/>
        </authorList>
    </citation>
    <scope>NUCLEOTIDE SEQUENCE</scope>
</reference>
<dbReference type="EMBL" id="UINC01001759">
    <property type="protein sequence ID" value="SUZ88179.1"/>
    <property type="molecule type" value="Genomic_DNA"/>
</dbReference>
<dbReference type="Gene3D" id="3.10.180.10">
    <property type="entry name" value="2,3-Dihydroxybiphenyl 1,2-Dioxygenase, domain 1"/>
    <property type="match status" value="1"/>
</dbReference>
<dbReference type="Pfam" id="PF00903">
    <property type="entry name" value="Glyoxalase"/>
    <property type="match status" value="1"/>
</dbReference>
<evidence type="ECO:0000259" key="1">
    <source>
        <dbReference type="PROSITE" id="PS51819"/>
    </source>
</evidence>
<dbReference type="PANTHER" id="PTHR46142:SF3">
    <property type="entry name" value="F18B13.24 PROTEIN"/>
    <property type="match status" value="1"/>
</dbReference>
<dbReference type="InterPro" id="IPR029068">
    <property type="entry name" value="Glyas_Bleomycin-R_OHBP_Dase"/>
</dbReference>
<evidence type="ECO:0000313" key="2">
    <source>
        <dbReference type="EMBL" id="SUZ88179.1"/>
    </source>
</evidence>
<gene>
    <name evidence="2" type="ORF">METZ01_LOCUS41033</name>
</gene>
<organism evidence="2">
    <name type="scientific">marine metagenome</name>
    <dbReference type="NCBI Taxonomy" id="408172"/>
    <lineage>
        <taxon>unclassified sequences</taxon>
        <taxon>metagenomes</taxon>
        <taxon>ecological metagenomes</taxon>
    </lineage>
</organism>
<protein>
    <recommendedName>
        <fullName evidence="1">VOC domain-containing protein</fullName>
    </recommendedName>
</protein>
<accession>A0A381RBF1</accession>